<feature type="chain" id="PRO_5043474145" description="Bifunctional inhibitor/plant lipid transfer protein/seed storage helical domain-containing protein" evidence="1">
    <location>
        <begin position="25"/>
        <end position="103"/>
    </location>
</feature>
<feature type="signal peptide" evidence="1">
    <location>
        <begin position="1"/>
        <end position="24"/>
    </location>
</feature>
<dbReference type="EMBL" id="JAUJYN010000005">
    <property type="protein sequence ID" value="KAK1271652.1"/>
    <property type="molecule type" value="Genomic_DNA"/>
</dbReference>
<dbReference type="GO" id="GO:0009627">
    <property type="term" value="P:systemic acquired resistance"/>
    <property type="evidence" value="ECO:0007669"/>
    <property type="project" value="InterPro"/>
</dbReference>
<dbReference type="InterPro" id="IPR044741">
    <property type="entry name" value="NsLTP-like"/>
</dbReference>
<proteinExistence type="predicted"/>
<dbReference type="InterPro" id="IPR036312">
    <property type="entry name" value="Bifun_inhib/LTP/seed_sf"/>
</dbReference>
<protein>
    <recommendedName>
        <fullName evidence="2">Bifunctional inhibitor/plant lipid transfer protein/seed storage helical domain-containing protein</fullName>
    </recommendedName>
</protein>
<dbReference type="CDD" id="cd04660">
    <property type="entry name" value="nsLTP_like"/>
    <property type="match status" value="1"/>
</dbReference>
<evidence type="ECO:0000259" key="2">
    <source>
        <dbReference type="Pfam" id="PF14368"/>
    </source>
</evidence>
<dbReference type="PANTHER" id="PTHR33122:SF60">
    <property type="entry name" value="LIPID-TRANSFER PROTEIN DIR1-RELATED"/>
    <property type="match status" value="1"/>
</dbReference>
<organism evidence="3 4">
    <name type="scientific">Acorus gramineus</name>
    <name type="common">Dwarf sweet flag</name>
    <dbReference type="NCBI Taxonomy" id="55184"/>
    <lineage>
        <taxon>Eukaryota</taxon>
        <taxon>Viridiplantae</taxon>
        <taxon>Streptophyta</taxon>
        <taxon>Embryophyta</taxon>
        <taxon>Tracheophyta</taxon>
        <taxon>Spermatophyta</taxon>
        <taxon>Magnoliopsida</taxon>
        <taxon>Liliopsida</taxon>
        <taxon>Acoraceae</taxon>
        <taxon>Acorus</taxon>
    </lineage>
</organism>
<dbReference type="InterPro" id="IPR039265">
    <property type="entry name" value="DIR1-like"/>
</dbReference>
<reference evidence="3" key="1">
    <citation type="journal article" date="2023" name="Nat. Commun.">
        <title>Diploid and tetraploid genomes of Acorus and the evolution of monocots.</title>
        <authorList>
            <person name="Ma L."/>
            <person name="Liu K.W."/>
            <person name="Li Z."/>
            <person name="Hsiao Y.Y."/>
            <person name="Qi Y."/>
            <person name="Fu T."/>
            <person name="Tang G.D."/>
            <person name="Zhang D."/>
            <person name="Sun W.H."/>
            <person name="Liu D.K."/>
            <person name="Li Y."/>
            <person name="Chen G.Z."/>
            <person name="Liu X.D."/>
            <person name="Liao X.Y."/>
            <person name="Jiang Y.T."/>
            <person name="Yu X."/>
            <person name="Hao Y."/>
            <person name="Huang J."/>
            <person name="Zhao X.W."/>
            <person name="Ke S."/>
            <person name="Chen Y.Y."/>
            <person name="Wu W.L."/>
            <person name="Hsu J.L."/>
            <person name="Lin Y.F."/>
            <person name="Huang M.D."/>
            <person name="Li C.Y."/>
            <person name="Huang L."/>
            <person name="Wang Z.W."/>
            <person name="Zhao X."/>
            <person name="Zhong W.Y."/>
            <person name="Peng D.H."/>
            <person name="Ahmad S."/>
            <person name="Lan S."/>
            <person name="Zhang J.S."/>
            <person name="Tsai W.C."/>
            <person name="Van de Peer Y."/>
            <person name="Liu Z.J."/>
        </authorList>
    </citation>
    <scope>NUCLEOTIDE SEQUENCE</scope>
    <source>
        <strain evidence="3">SCP</strain>
    </source>
</reference>
<dbReference type="PANTHER" id="PTHR33122">
    <property type="entry name" value="LIPID BINDING PROTEIN-RELATED"/>
    <property type="match status" value="1"/>
</dbReference>
<dbReference type="SUPFAM" id="SSF47699">
    <property type="entry name" value="Bifunctional inhibitor/lipid-transfer protein/seed storage 2S albumin"/>
    <property type="match status" value="1"/>
</dbReference>
<accession>A0AAV9B5Q4</accession>
<name>A0AAV9B5Q4_ACOGR</name>
<evidence type="ECO:0000256" key="1">
    <source>
        <dbReference type="SAM" id="SignalP"/>
    </source>
</evidence>
<reference evidence="3" key="2">
    <citation type="submission" date="2023-06" db="EMBL/GenBank/DDBJ databases">
        <authorList>
            <person name="Ma L."/>
            <person name="Liu K.-W."/>
            <person name="Li Z."/>
            <person name="Hsiao Y.-Y."/>
            <person name="Qi Y."/>
            <person name="Fu T."/>
            <person name="Tang G."/>
            <person name="Zhang D."/>
            <person name="Sun W.-H."/>
            <person name="Liu D.-K."/>
            <person name="Li Y."/>
            <person name="Chen G.-Z."/>
            <person name="Liu X.-D."/>
            <person name="Liao X.-Y."/>
            <person name="Jiang Y.-T."/>
            <person name="Yu X."/>
            <person name="Hao Y."/>
            <person name="Huang J."/>
            <person name="Zhao X.-W."/>
            <person name="Ke S."/>
            <person name="Chen Y.-Y."/>
            <person name="Wu W.-L."/>
            <person name="Hsu J.-L."/>
            <person name="Lin Y.-F."/>
            <person name="Huang M.-D."/>
            <person name="Li C.-Y."/>
            <person name="Huang L."/>
            <person name="Wang Z.-W."/>
            <person name="Zhao X."/>
            <person name="Zhong W.-Y."/>
            <person name="Peng D.-H."/>
            <person name="Ahmad S."/>
            <person name="Lan S."/>
            <person name="Zhang J.-S."/>
            <person name="Tsai W.-C."/>
            <person name="Van De Peer Y."/>
            <person name="Liu Z.-J."/>
        </authorList>
    </citation>
    <scope>NUCLEOTIDE SEQUENCE</scope>
    <source>
        <strain evidence="3">SCP</strain>
        <tissue evidence="3">Leaves</tissue>
    </source>
</reference>
<gene>
    <name evidence="3" type="ORF">QJS04_geneDACA004397</name>
</gene>
<dbReference type="Gene3D" id="1.10.110.10">
    <property type="entry name" value="Plant lipid-transfer and hydrophobic proteins"/>
    <property type="match status" value="1"/>
</dbReference>
<keyword evidence="4" id="KW-1185">Reference proteome</keyword>
<sequence length="103" mass="11100">MANLQAPSMVVLLVLLSMVVYGGSEEQTFCNMTEDQLMACKPYVTDPDTHLDPSPDCCSGLCNADLSCLCSYRNSLVFMALGINSTLAMQLPPKCNLTTPAQC</sequence>
<keyword evidence="1" id="KW-0732">Signal</keyword>
<dbReference type="InterPro" id="IPR016140">
    <property type="entry name" value="Bifunc_inhib/LTP/seed_store"/>
</dbReference>
<comment type="caution">
    <text evidence="3">The sequence shown here is derived from an EMBL/GenBank/DDBJ whole genome shotgun (WGS) entry which is preliminary data.</text>
</comment>
<dbReference type="GO" id="GO:0005504">
    <property type="term" value="F:fatty acid binding"/>
    <property type="evidence" value="ECO:0007669"/>
    <property type="project" value="InterPro"/>
</dbReference>
<dbReference type="Pfam" id="PF14368">
    <property type="entry name" value="LTP_2"/>
    <property type="match status" value="1"/>
</dbReference>
<dbReference type="Proteomes" id="UP001179952">
    <property type="component" value="Unassembled WGS sequence"/>
</dbReference>
<dbReference type="AlphaFoldDB" id="A0AAV9B5Q4"/>
<evidence type="ECO:0000313" key="3">
    <source>
        <dbReference type="EMBL" id="KAK1271652.1"/>
    </source>
</evidence>
<feature type="domain" description="Bifunctional inhibitor/plant lipid transfer protein/seed storage helical" evidence="2">
    <location>
        <begin position="13"/>
        <end position="102"/>
    </location>
</feature>
<evidence type="ECO:0000313" key="4">
    <source>
        <dbReference type="Proteomes" id="UP001179952"/>
    </source>
</evidence>